<dbReference type="KEGG" id="coh:EAV92_20980"/>
<name>A0A3G3K2T5_9BACL</name>
<evidence type="ECO:0000256" key="1">
    <source>
        <dbReference type="ARBA" id="ARBA00023125"/>
    </source>
</evidence>
<evidence type="ECO:0000313" key="5">
    <source>
        <dbReference type="Proteomes" id="UP000269097"/>
    </source>
</evidence>
<feature type="domain" description="HTH tetR-type" evidence="3">
    <location>
        <begin position="6"/>
        <end position="66"/>
    </location>
</feature>
<evidence type="ECO:0000256" key="2">
    <source>
        <dbReference type="PROSITE-ProRule" id="PRU00335"/>
    </source>
</evidence>
<dbReference type="PROSITE" id="PS50977">
    <property type="entry name" value="HTH_TETR_2"/>
    <property type="match status" value="1"/>
</dbReference>
<feature type="DNA-binding region" description="H-T-H motif" evidence="2">
    <location>
        <begin position="29"/>
        <end position="48"/>
    </location>
</feature>
<keyword evidence="5" id="KW-1185">Reference proteome</keyword>
<dbReference type="Proteomes" id="UP000269097">
    <property type="component" value="Chromosome"/>
</dbReference>
<dbReference type="EMBL" id="CP033433">
    <property type="protein sequence ID" value="AYQ74806.1"/>
    <property type="molecule type" value="Genomic_DNA"/>
</dbReference>
<dbReference type="RefSeq" id="WP_123042886.1">
    <property type="nucleotide sequence ID" value="NZ_CP033433.1"/>
</dbReference>
<keyword evidence="1 2" id="KW-0238">DNA-binding</keyword>
<dbReference type="SUPFAM" id="SSF48498">
    <property type="entry name" value="Tetracyclin repressor-like, C-terminal domain"/>
    <property type="match status" value="1"/>
</dbReference>
<accession>A0A3G3K2T5</accession>
<dbReference type="InterPro" id="IPR009057">
    <property type="entry name" value="Homeodomain-like_sf"/>
</dbReference>
<protein>
    <submittedName>
        <fullName evidence="4">TetR/AcrR family transcriptional regulator</fullName>
    </submittedName>
</protein>
<evidence type="ECO:0000313" key="4">
    <source>
        <dbReference type="EMBL" id="AYQ74806.1"/>
    </source>
</evidence>
<evidence type="ECO:0000259" key="3">
    <source>
        <dbReference type="PROSITE" id="PS50977"/>
    </source>
</evidence>
<sequence length="194" mass="21552">MAPKSKFTKEQIVDAAFEIARTEGLDGITIRKVADKLGSSIAPIYVNFKEAGELVEAVVHKTFAISRQLLAEQNSGHPFHDIGVASLRFAKEYSVLYRDLVMKKNDHMKPQEQDLDVLVGLMKQDPNLQGLSEEELRTILLKMQIFQTGLSVMVANGLLPDSFDEQQMIRIMDSAAEDIMTAAQMRKQTGGAKA</sequence>
<dbReference type="GO" id="GO:0003677">
    <property type="term" value="F:DNA binding"/>
    <property type="evidence" value="ECO:0007669"/>
    <property type="project" value="UniProtKB-UniRule"/>
</dbReference>
<dbReference type="InterPro" id="IPR001647">
    <property type="entry name" value="HTH_TetR"/>
</dbReference>
<dbReference type="InterPro" id="IPR036271">
    <property type="entry name" value="Tet_transcr_reg_TetR-rel_C_sf"/>
</dbReference>
<reference evidence="4 5" key="1">
    <citation type="submission" date="2018-10" db="EMBL/GenBank/DDBJ databases">
        <title>Genome Sequence of Cohnella sp.</title>
        <authorList>
            <person name="Srinivasan S."/>
            <person name="Kim M.K."/>
        </authorList>
    </citation>
    <scope>NUCLEOTIDE SEQUENCE [LARGE SCALE GENOMIC DNA]</scope>
    <source>
        <strain evidence="4 5">18JY8-7</strain>
    </source>
</reference>
<dbReference type="SUPFAM" id="SSF46689">
    <property type="entry name" value="Homeodomain-like"/>
    <property type="match status" value="1"/>
</dbReference>
<dbReference type="Gene3D" id="1.10.357.10">
    <property type="entry name" value="Tetracycline Repressor, domain 2"/>
    <property type="match status" value="1"/>
</dbReference>
<organism evidence="4 5">
    <name type="scientific">Cohnella candidum</name>
    <dbReference type="NCBI Taxonomy" id="2674991"/>
    <lineage>
        <taxon>Bacteria</taxon>
        <taxon>Bacillati</taxon>
        <taxon>Bacillota</taxon>
        <taxon>Bacilli</taxon>
        <taxon>Bacillales</taxon>
        <taxon>Paenibacillaceae</taxon>
        <taxon>Cohnella</taxon>
    </lineage>
</organism>
<proteinExistence type="predicted"/>
<gene>
    <name evidence="4" type="ORF">EAV92_20980</name>
</gene>
<dbReference type="AlphaFoldDB" id="A0A3G3K2T5"/>